<gene>
    <name evidence="1" type="ORF">MERR_LOCUS9028</name>
</gene>
<comment type="caution">
    <text evidence="1">The sequence shown here is derived from an EMBL/GenBank/DDBJ whole genome shotgun (WGS) entry which is preliminary data.</text>
</comment>
<name>A0A6D2I9I1_9BRAS</name>
<dbReference type="Proteomes" id="UP000467841">
    <property type="component" value="Unassembled WGS sequence"/>
</dbReference>
<dbReference type="EMBL" id="CACVBM020000654">
    <property type="protein sequence ID" value="CAA7021793.1"/>
    <property type="molecule type" value="Genomic_DNA"/>
</dbReference>
<dbReference type="OrthoDB" id="777433at2759"/>
<sequence length="192" mass="21908">MPRQLGKLSITSENDHLAFLKFLASQQWSSRTTTSSLQNTPSIWSSTWKHLNSLASLASDMFSILETNLDSVQLPHFYFDGFHGWFHSQRFLPLQKPCIMKLPLAGVLRNQVDSVISKAEGECSKKRFLVFDQSGDQTNLVLTSDIKKSFGSQKRPNIKEDLQRSKKDLASCQEMMGISEPYWQSDEKQEDT</sequence>
<protein>
    <submittedName>
        <fullName evidence="1">Uncharacterized protein</fullName>
    </submittedName>
</protein>
<dbReference type="AlphaFoldDB" id="A0A6D2I9I1"/>
<evidence type="ECO:0000313" key="1">
    <source>
        <dbReference type="EMBL" id="CAA7021793.1"/>
    </source>
</evidence>
<accession>A0A6D2I9I1</accession>
<organism evidence="1 2">
    <name type="scientific">Microthlaspi erraticum</name>
    <dbReference type="NCBI Taxonomy" id="1685480"/>
    <lineage>
        <taxon>Eukaryota</taxon>
        <taxon>Viridiplantae</taxon>
        <taxon>Streptophyta</taxon>
        <taxon>Embryophyta</taxon>
        <taxon>Tracheophyta</taxon>
        <taxon>Spermatophyta</taxon>
        <taxon>Magnoliopsida</taxon>
        <taxon>eudicotyledons</taxon>
        <taxon>Gunneridae</taxon>
        <taxon>Pentapetalae</taxon>
        <taxon>rosids</taxon>
        <taxon>malvids</taxon>
        <taxon>Brassicales</taxon>
        <taxon>Brassicaceae</taxon>
        <taxon>Coluteocarpeae</taxon>
        <taxon>Microthlaspi</taxon>
    </lineage>
</organism>
<reference evidence="1" key="1">
    <citation type="submission" date="2020-01" db="EMBL/GenBank/DDBJ databases">
        <authorList>
            <person name="Mishra B."/>
        </authorList>
    </citation>
    <scope>NUCLEOTIDE SEQUENCE [LARGE SCALE GENOMIC DNA]</scope>
</reference>
<keyword evidence="2" id="KW-1185">Reference proteome</keyword>
<proteinExistence type="predicted"/>
<evidence type="ECO:0000313" key="2">
    <source>
        <dbReference type="Proteomes" id="UP000467841"/>
    </source>
</evidence>